<name>W4LJK2_ENTF1</name>
<dbReference type="GO" id="GO:0009003">
    <property type="term" value="F:signal peptidase activity"/>
    <property type="evidence" value="ECO:0007669"/>
    <property type="project" value="UniProtKB-EC"/>
</dbReference>
<keyword evidence="3" id="KW-1185">Reference proteome</keyword>
<organism evidence="2 3">
    <name type="scientific">Entotheonella factor</name>
    <dbReference type="NCBI Taxonomy" id="1429438"/>
    <lineage>
        <taxon>Bacteria</taxon>
        <taxon>Pseudomonadati</taxon>
        <taxon>Nitrospinota/Tectimicrobiota group</taxon>
        <taxon>Candidatus Tectimicrobiota</taxon>
        <taxon>Candidatus Entotheonellia</taxon>
        <taxon>Candidatus Entotheonellales</taxon>
        <taxon>Candidatus Entotheonellaceae</taxon>
        <taxon>Candidatus Entotheonella</taxon>
    </lineage>
</organism>
<accession>W4LJK2</accession>
<dbReference type="InterPro" id="IPR001733">
    <property type="entry name" value="Peptidase_S26B"/>
</dbReference>
<dbReference type="AlphaFoldDB" id="W4LJK2"/>
<dbReference type="Gene3D" id="2.10.109.10">
    <property type="entry name" value="Umud Fragment, subunit A"/>
    <property type="match status" value="1"/>
</dbReference>
<gene>
    <name evidence="2" type="ORF">ETSY1_19425</name>
</gene>
<feature type="non-terminal residue" evidence="2">
    <location>
        <position position="157"/>
    </location>
</feature>
<dbReference type="HOGENOM" id="CLU_1681567_0_0_7"/>
<protein>
    <recommendedName>
        <fullName evidence="1">Signal peptidase I</fullName>
        <ecNumber evidence="1">3.4.21.89</ecNumber>
    </recommendedName>
</protein>
<dbReference type="CDD" id="cd06462">
    <property type="entry name" value="Peptidase_S24_S26"/>
    <property type="match status" value="1"/>
</dbReference>
<dbReference type="GO" id="GO:0016020">
    <property type="term" value="C:membrane"/>
    <property type="evidence" value="ECO:0007669"/>
    <property type="project" value="UniProtKB-UniRule"/>
</dbReference>
<dbReference type="EMBL" id="AZHW01000569">
    <property type="protein sequence ID" value="ETW98268.1"/>
    <property type="molecule type" value="Genomic_DNA"/>
</dbReference>
<evidence type="ECO:0000313" key="3">
    <source>
        <dbReference type="Proteomes" id="UP000019141"/>
    </source>
</evidence>
<dbReference type="GO" id="GO:0006465">
    <property type="term" value="P:signal peptide processing"/>
    <property type="evidence" value="ECO:0007669"/>
    <property type="project" value="UniProtKB-UniRule"/>
</dbReference>
<dbReference type="Proteomes" id="UP000019141">
    <property type="component" value="Unassembled WGS sequence"/>
</dbReference>
<proteinExistence type="predicted"/>
<dbReference type="NCBIfam" id="TIGR02228">
    <property type="entry name" value="sigpep_I_arch"/>
    <property type="match status" value="1"/>
</dbReference>
<comment type="caution">
    <text evidence="2">The sequence shown here is derived from an EMBL/GenBank/DDBJ whole genome shotgun (WGS) entry which is preliminary data.</text>
</comment>
<reference evidence="2 3" key="1">
    <citation type="journal article" date="2014" name="Nature">
        <title>An environmental bacterial taxon with a large and distinct metabolic repertoire.</title>
        <authorList>
            <person name="Wilson M.C."/>
            <person name="Mori T."/>
            <person name="Ruckert C."/>
            <person name="Uria A.R."/>
            <person name="Helf M.J."/>
            <person name="Takada K."/>
            <person name="Gernert C."/>
            <person name="Steffens U.A."/>
            <person name="Heycke N."/>
            <person name="Schmitt S."/>
            <person name="Rinke C."/>
            <person name="Helfrich E.J."/>
            <person name="Brachmann A.O."/>
            <person name="Gurgui C."/>
            <person name="Wakimoto T."/>
            <person name="Kracht M."/>
            <person name="Crusemann M."/>
            <person name="Hentschel U."/>
            <person name="Abe I."/>
            <person name="Matsunaga S."/>
            <person name="Kalinowski J."/>
            <person name="Takeyama H."/>
            <person name="Piel J."/>
        </authorList>
    </citation>
    <scope>NUCLEOTIDE SEQUENCE [LARGE SCALE GENOMIC DNA]</scope>
    <source>
        <strain evidence="3">TSY1</strain>
    </source>
</reference>
<evidence type="ECO:0000256" key="1">
    <source>
        <dbReference type="NCBIfam" id="TIGR02228"/>
    </source>
</evidence>
<evidence type="ECO:0000313" key="2">
    <source>
        <dbReference type="EMBL" id="ETW98268.1"/>
    </source>
</evidence>
<dbReference type="EC" id="3.4.21.89" evidence="1"/>
<dbReference type="GO" id="GO:0004252">
    <property type="term" value="F:serine-type endopeptidase activity"/>
    <property type="evidence" value="ECO:0007669"/>
    <property type="project" value="UniProtKB-UniRule"/>
</dbReference>
<sequence length="157" mass="17374">MIHVLPSTRVALMSDRQRLAHLCTACLQNGLDVQMRAFGQSMQPSIRDGALIRVQPVTPVQVRCGDIILYCREGGVIAHRVVALTRQGGQLVGLTTRGDASFTCDAPVQLHQVLGKVVAVEGQAIEHVRIKPRLRFVFKRWSAWCLRRCGLGVDHTL</sequence>